<evidence type="ECO:0000259" key="4">
    <source>
        <dbReference type="Pfam" id="PF00892"/>
    </source>
</evidence>
<dbReference type="InterPro" id="IPR000620">
    <property type="entry name" value="EamA_dom"/>
</dbReference>
<feature type="domain" description="EamA" evidence="4">
    <location>
        <begin position="162"/>
        <end position="293"/>
    </location>
</feature>
<keyword evidence="3" id="KW-0812">Transmembrane</keyword>
<comment type="caution">
    <text evidence="5">The sequence shown here is derived from an EMBL/GenBank/DDBJ whole genome shotgun (WGS) entry which is preliminary data.</text>
</comment>
<reference evidence="5 6" key="1">
    <citation type="journal article" date="2021" name="Sci. Rep.">
        <title>The distribution of antibiotic resistance genes in chicken gut microbiota commensals.</title>
        <authorList>
            <person name="Juricova H."/>
            <person name="Matiasovicova J."/>
            <person name="Kubasova T."/>
            <person name="Cejkova D."/>
            <person name="Rychlik I."/>
        </authorList>
    </citation>
    <scope>NUCLEOTIDE SEQUENCE [LARGE SCALE GENOMIC DNA]</scope>
    <source>
        <strain evidence="5 6">An574</strain>
    </source>
</reference>
<feature type="transmembrane region" description="Helical" evidence="3">
    <location>
        <begin position="157"/>
        <end position="178"/>
    </location>
</feature>
<evidence type="ECO:0000256" key="3">
    <source>
        <dbReference type="SAM" id="Phobius"/>
    </source>
</evidence>
<sequence length="317" mass="34632">MTNHNQVTKGIAWAAAASFSWGISGTVLQLISQNLAIPAPWMLSTRTFFTGLILLIISAIVYRGNIFGVFKDRASLISVVTYAIFGLAMNLLTFYYAIQTGNASTATILQYLSPLFIVLGSVIFQRKMPMRSDLVAFVLALIGVFLCITRGDFTHLAVPFISLLWGLGSGVTAAFYVVLPRKAAEKNPPLVVLGWGTMIAGIFFNCFHPFWTNTPHLTVTLVSSVATVMIFGTIIPFGLLLYASRLAPSDVISIMDAVQPITTSILSVIFFHLHINLVEGIGILIVIFAIYVLQRGRRENGAVPAAELNEDEVDLHY</sequence>
<dbReference type="EMBL" id="JACJKU010000002">
    <property type="protein sequence ID" value="MBM6939962.1"/>
    <property type="molecule type" value="Genomic_DNA"/>
</dbReference>
<evidence type="ECO:0000313" key="5">
    <source>
        <dbReference type="EMBL" id="MBM6939962.1"/>
    </source>
</evidence>
<feature type="transmembrane region" description="Helical" evidence="3">
    <location>
        <begin position="43"/>
        <end position="62"/>
    </location>
</feature>
<name>A0ABS2GUK7_9LACO</name>
<keyword evidence="6" id="KW-1185">Reference proteome</keyword>
<keyword evidence="3" id="KW-1133">Transmembrane helix</keyword>
<dbReference type="PANTHER" id="PTHR22911">
    <property type="entry name" value="ACYL-MALONYL CONDENSING ENZYME-RELATED"/>
    <property type="match status" value="1"/>
</dbReference>
<evidence type="ECO:0000256" key="2">
    <source>
        <dbReference type="ARBA" id="ARBA00007362"/>
    </source>
</evidence>
<keyword evidence="3" id="KW-0472">Membrane</keyword>
<dbReference type="RefSeq" id="WP_178661618.1">
    <property type="nucleotide sequence ID" value="NZ_JACJKU010000002.1"/>
</dbReference>
<dbReference type="Proteomes" id="UP000785625">
    <property type="component" value="Unassembled WGS sequence"/>
</dbReference>
<accession>A0ABS2GUK7</accession>
<feature type="domain" description="EamA" evidence="4">
    <location>
        <begin position="9"/>
        <end position="148"/>
    </location>
</feature>
<feature type="transmembrane region" description="Helical" evidence="3">
    <location>
        <begin position="103"/>
        <end position="122"/>
    </location>
</feature>
<feature type="transmembrane region" description="Helical" evidence="3">
    <location>
        <begin position="217"/>
        <end position="242"/>
    </location>
</feature>
<proteinExistence type="inferred from homology"/>
<dbReference type="Pfam" id="PF00892">
    <property type="entry name" value="EamA"/>
    <property type="match status" value="2"/>
</dbReference>
<protein>
    <submittedName>
        <fullName evidence="5">EamA family transporter</fullName>
    </submittedName>
</protein>
<dbReference type="InterPro" id="IPR037185">
    <property type="entry name" value="EmrE-like"/>
</dbReference>
<feature type="transmembrane region" description="Helical" evidence="3">
    <location>
        <begin position="190"/>
        <end position="211"/>
    </location>
</feature>
<feature type="transmembrane region" description="Helical" evidence="3">
    <location>
        <begin position="134"/>
        <end position="151"/>
    </location>
</feature>
<gene>
    <name evidence="5" type="ORF">H5975_00405</name>
</gene>
<dbReference type="PANTHER" id="PTHR22911:SF79">
    <property type="entry name" value="MOBA-LIKE NTP TRANSFERASE DOMAIN-CONTAINING PROTEIN"/>
    <property type="match status" value="1"/>
</dbReference>
<organism evidence="5 6">
    <name type="scientific">Limosilactobacillus coleohominis</name>
    <dbReference type="NCBI Taxonomy" id="181675"/>
    <lineage>
        <taxon>Bacteria</taxon>
        <taxon>Bacillati</taxon>
        <taxon>Bacillota</taxon>
        <taxon>Bacilli</taxon>
        <taxon>Lactobacillales</taxon>
        <taxon>Lactobacillaceae</taxon>
        <taxon>Limosilactobacillus</taxon>
    </lineage>
</organism>
<comment type="similarity">
    <text evidence="2">Belongs to the EamA transporter family.</text>
</comment>
<evidence type="ECO:0000256" key="1">
    <source>
        <dbReference type="ARBA" id="ARBA00004127"/>
    </source>
</evidence>
<evidence type="ECO:0000313" key="6">
    <source>
        <dbReference type="Proteomes" id="UP000785625"/>
    </source>
</evidence>
<feature type="transmembrane region" description="Helical" evidence="3">
    <location>
        <begin position="12"/>
        <end position="31"/>
    </location>
</feature>
<dbReference type="SUPFAM" id="SSF103481">
    <property type="entry name" value="Multidrug resistance efflux transporter EmrE"/>
    <property type="match status" value="2"/>
</dbReference>
<comment type="subcellular location">
    <subcellularLocation>
        <location evidence="1">Endomembrane system</location>
        <topology evidence="1">Multi-pass membrane protein</topology>
    </subcellularLocation>
</comment>
<feature type="transmembrane region" description="Helical" evidence="3">
    <location>
        <begin position="74"/>
        <end position="97"/>
    </location>
</feature>